<dbReference type="EMBL" id="GBXM01054142">
    <property type="protein sequence ID" value="JAH54435.1"/>
    <property type="molecule type" value="Transcribed_RNA"/>
</dbReference>
<reference evidence="1" key="1">
    <citation type="submission" date="2014-11" db="EMBL/GenBank/DDBJ databases">
        <authorList>
            <person name="Amaro Gonzalez C."/>
        </authorList>
    </citation>
    <scope>NUCLEOTIDE SEQUENCE</scope>
</reference>
<evidence type="ECO:0000313" key="1">
    <source>
        <dbReference type="EMBL" id="JAH54435.1"/>
    </source>
</evidence>
<accession>A0A0E9TNI4</accession>
<proteinExistence type="predicted"/>
<name>A0A0E9TNI4_ANGAN</name>
<organism evidence="1">
    <name type="scientific">Anguilla anguilla</name>
    <name type="common">European freshwater eel</name>
    <name type="synonym">Muraena anguilla</name>
    <dbReference type="NCBI Taxonomy" id="7936"/>
    <lineage>
        <taxon>Eukaryota</taxon>
        <taxon>Metazoa</taxon>
        <taxon>Chordata</taxon>
        <taxon>Craniata</taxon>
        <taxon>Vertebrata</taxon>
        <taxon>Euteleostomi</taxon>
        <taxon>Actinopterygii</taxon>
        <taxon>Neopterygii</taxon>
        <taxon>Teleostei</taxon>
        <taxon>Anguilliformes</taxon>
        <taxon>Anguillidae</taxon>
        <taxon>Anguilla</taxon>
    </lineage>
</organism>
<reference evidence="1" key="2">
    <citation type="journal article" date="2015" name="Fish Shellfish Immunol.">
        <title>Early steps in the European eel (Anguilla anguilla)-Vibrio vulnificus interaction in the gills: Role of the RtxA13 toxin.</title>
        <authorList>
            <person name="Callol A."/>
            <person name="Pajuelo D."/>
            <person name="Ebbesson L."/>
            <person name="Teles M."/>
            <person name="MacKenzie S."/>
            <person name="Amaro C."/>
        </authorList>
    </citation>
    <scope>NUCLEOTIDE SEQUENCE</scope>
</reference>
<sequence length="48" mass="5570">MIVCMVNCFVFPHGAQELPPWAMHGKLSLTHSRTTFEGCFVGRMRRWC</sequence>
<dbReference type="AlphaFoldDB" id="A0A0E9TNI4"/>
<protein>
    <submittedName>
        <fullName evidence="1">Uncharacterized protein</fullName>
    </submittedName>
</protein>